<feature type="transmembrane region" description="Helical" evidence="9">
    <location>
        <begin position="144"/>
        <end position="166"/>
    </location>
</feature>
<gene>
    <name evidence="10" type="ORF">GBM95_09950</name>
</gene>
<evidence type="ECO:0000256" key="3">
    <source>
        <dbReference type="ARBA" id="ARBA00021903"/>
    </source>
</evidence>
<feature type="transmembrane region" description="Helical" evidence="9">
    <location>
        <begin position="120"/>
        <end position="138"/>
    </location>
</feature>
<dbReference type="Pfam" id="PF06146">
    <property type="entry name" value="PsiE"/>
    <property type="match status" value="1"/>
</dbReference>
<evidence type="ECO:0000256" key="7">
    <source>
        <dbReference type="ARBA" id="ARBA00023136"/>
    </source>
</evidence>
<proteinExistence type="inferred from homology"/>
<keyword evidence="6 9" id="KW-1133">Transmembrane helix</keyword>
<evidence type="ECO:0000313" key="11">
    <source>
        <dbReference type="Proteomes" id="UP000430564"/>
    </source>
</evidence>
<evidence type="ECO:0000256" key="2">
    <source>
        <dbReference type="ARBA" id="ARBA00005632"/>
    </source>
</evidence>
<sequence length="175" mass="18385">MSASGSNTPPNAQTHRHTDASAQLPEGPCRQCAFSNDPTAATSVESPKLTSASLVINLWLTYAQAAALIAIAVAAVGGIGQAAWEMIAARSISLGDLLMLFLYIEILSMVKGSSLGTREIPIHTPIALAIVAVARYIVVDVEHINALTMASTAGAILLLVIALWILKKTLRLRDA</sequence>
<comment type="similarity">
    <text evidence="2">Belongs to the PsiE family.</text>
</comment>
<dbReference type="PANTHER" id="PTHR37819:SF1">
    <property type="entry name" value="PROTEIN PSIE"/>
    <property type="match status" value="1"/>
</dbReference>
<dbReference type="PANTHER" id="PTHR37819">
    <property type="entry name" value="PROTEIN PSIE"/>
    <property type="match status" value="1"/>
</dbReference>
<evidence type="ECO:0000256" key="4">
    <source>
        <dbReference type="ARBA" id="ARBA00022475"/>
    </source>
</evidence>
<keyword evidence="7 9" id="KW-0472">Membrane</keyword>
<protein>
    <recommendedName>
        <fullName evidence="3">Protein PsiE</fullName>
    </recommendedName>
</protein>
<dbReference type="AlphaFoldDB" id="A0A6I1EQ75"/>
<reference evidence="10 11" key="1">
    <citation type="submission" date="2019-10" db="EMBL/GenBank/DDBJ databases">
        <title>Genome diversity of Sutterella seckii.</title>
        <authorList>
            <person name="Chaplin A.V."/>
            <person name="Sokolova S.R."/>
            <person name="Mosin K.A."/>
            <person name="Ivanova E.L."/>
            <person name="Kochetkova T.O."/>
            <person name="Goltsov A.Y."/>
            <person name="Trofimov D.Y."/>
            <person name="Efimov B.A."/>
        </authorList>
    </citation>
    <scope>NUCLEOTIDE SEQUENCE [LARGE SCALE GENOMIC DNA]</scope>
    <source>
        <strain evidence="10 11">ASD393</strain>
    </source>
</reference>
<feature type="transmembrane region" description="Helical" evidence="9">
    <location>
        <begin position="87"/>
        <end position="108"/>
    </location>
</feature>
<evidence type="ECO:0000313" key="10">
    <source>
        <dbReference type="EMBL" id="KAB7654911.1"/>
    </source>
</evidence>
<dbReference type="GO" id="GO:0005886">
    <property type="term" value="C:plasma membrane"/>
    <property type="evidence" value="ECO:0007669"/>
    <property type="project" value="UniProtKB-SubCell"/>
</dbReference>
<dbReference type="GO" id="GO:0016036">
    <property type="term" value="P:cellular response to phosphate starvation"/>
    <property type="evidence" value="ECO:0007669"/>
    <property type="project" value="InterPro"/>
</dbReference>
<dbReference type="Proteomes" id="UP000430564">
    <property type="component" value="Unassembled WGS sequence"/>
</dbReference>
<dbReference type="EMBL" id="WEHX01000093">
    <property type="protein sequence ID" value="KAB7654911.1"/>
    <property type="molecule type" value="Genomic_DNA"/>
</dbReference>
<evidence type="ECO:0000256" key="9">
    <source>
        <dbReference type="SAM" id="Phobius"/>
    </source>
</evidence>
<dbReference type="InterPro" id="IPR009315">
    <property type="entry name" value="P_starv_induced_PsiE"/>
</dbReference>
<feature type="compositionally biased region" description="Polar residues" evidence="8">
    <location>
        <begin position="1"/>
        <end position="13"/>
    </location>
</feature>
<name>A0A6I1EQ75_9BURK</name>
<evidence type="ECO:0000256" key="6">
    <source>
        <dbReference type="ARBA" id="ARBA00022989"/>
    </source>
</evidence>
<organism evidence="10 11">
    <name type="scientific">Sutterella seckii</name>
    <dbReference type="NCBI Taxonomy" id="1944635"/>
    <lineage>
        <taxon>Bacteria</taxon>
        <taxon>Pseudomonadati</taxon>
        <taxon>Pseudomonadota</taxon>
        <taxon>Betaproteobacteria</taxon>
        <taxon>Burkholderiales</taxon>
        <taxon>Sutterellaceae</taxon>
        <taxon>Sutterella</taxon>
    </lineage>
</organism>
<feature type="region of interest" description="Disordered" evidence="8">
    <location>
        <begin position="1"/>
        <end position="22"/>
    </location>
</feature>
<comment type="caution">
    <text evidence="10">The sequence shown here is derived from an EMBL/GenBank/DDBJ whole genome shotgun (WGS) entry which is preliminary data.</text>
</comment>
<evidence type="ECO:0000256" key="1">
    <source>
        <dbReference type="ARBA" id="ARBA00004429"/>
    </source>
</evidence>
<evidence type="ECO:0000256" key="5">
    <source>
        <dbReference type="ARBA" id="ARBA00022692"/>
    </source>
</evidence>
<comment type="subcellular location">
    <subcellularLocation>
        <location evidence="1">Cell inner membrane</location>
        <topology evidence="1">Multi-pass membrane protein</topology>
    </subcellularLocation>
</comment>
<dbReference type="RefSeq" id="WP_152158956.1">
    <property type="nucleotide sequence ID" value="NZ_WEHX01000093.1"/>
</dbReference>
<dbReference type="OrthoDB" id="9155958at2"/>
<keyword evidence="4" id="KW-1003">Cell membrane</keyword>
<feature type="transmembrane region" description="Helical" evidence="9">
    <location>
        <begin position="58"/>
        <end position="81"/>
    </location>
</feature>
<evidence type="ECO:0000256" key="8">
    <source>
        <dbReference type="SAM" id="MobiDB-lite"/>
    </source>
</evidence>
<keyword evidence="5 9" id="KW-0812">Transmembrane</keyword>
<accession>A0A6I1EQ75</accession>
<dbReference type="InterPro" id="IPR020948">
    <property type="entry name" value="P_starv_induced_PsiE-like"/>
</dbReference>